<evidence type="ECO:0000256" key="12">
    <source>
        <dbReference type="PROSITE-ProRule" id="PRU00309"/>
    </source>
</evidence>
<evidence type="ECO:0000256" key="2">
    <source>
        <dbReference type="ARBA" id="ARBA00006991"/>
    </source>
</evidence>
<comment type="subcellular location">
    <subcellularLocation>
        <location evidence="1">Nucleus</location>
    </subcellularLocation>
</comment>
<accession>A0A8D8EYV4</accession>
<evidence type="ECO:0000256" key="3">
    <source>
        <dbReference type="ARBA" id="ARBA00022723"/>
    </source>
</evidence>
<dbReference type="Gene3D" id="3.30.160.60">
    <property type="entry name" value="Classic Zinc Finger"/>
    <property type="match status" value="6"/>
</dbReference>
<dbReference type="Pfam" id="PF12874">
    <property type="entry name" value="zf-met"/>
    <property type="match status" value="1"/>
</dbReference>
<evidence type="ECO:0000256" key="7">
    <source>
        <dbReference type="ARBA" id="ARBA00023015"/>
    </source>
</evidence>
<feature type="domain" description="C2H2-type" evidence="15">
    <location>
        <begin position="269"/>
        <end position="296"/>
    </location>
</feature>
<dbReference type="InterPro" id="IPR012934">
    <property type="entry name" value="Znf_AD"/>
</dbReference>
<dbReference type="SMART" id="SM00868">
    <property type="entry name" value="zf-AD"/>
    <property type="match status" value="1"/>
</dbReference>
<feature type="domain" description="C2H2-type" evidence="15">
    <location>
        <begin position="353"/>
        <end position="380"/>
    </location>
</feature>
<evidence type="ECO:0000256" key="10">
    <source>
        <dbReference type="ARBA" id="ARBA00023242"/>
    </source>
</evidence>
<dbReference type="PROSITE" id="PS50157">
    <property type="entry name" value="ZINC_FINGER_C2H2_2"/>
    <property type="match status" value="10"/>
</dbReference>
<organism evidence="18">
    <name type="scientific">Culex pipiens</name>
    <name type="common">House mosquito</name>
    <dbReference type="NCBI Taxonomy" id="7175"/>
    <lineage>
        <taxon>Eukaryota</taxon>
        <taxon>Metazoa</taxon>
        <taxon>Ecdysozoa</taxon>
        <taxon>Arthropoda</taxon>
        <taxon>Hexapoda</taxon>
        <taxon>Insecta</taxon>
        <taxon>Pterygota</taxon>
        <taxon>Neoptera</taxon>
        <taxon>Endopterygota</taxon>
        <taxon>Diptera</taxon>
        <taxon>Nematocera</taxon>
        <taxon>Culicoidea</taxon>
        <taxon>Culicidae</taxon>
        <taxon>Culicinae</taxon>
        <taxon>Culicini</taxon>
        <taxon>Culex</taxon>
        <taxon>Culex</taxon>
    </lineage>
</organism>
<dbReference type="SUPFAM" id="SSF57716">
    <property type="entry name" value="Glucocorticoid receptor-like (DNA-binding domain)"/>
    <property type="match status" value="1"/>
</dbReference>
<comment type="similarity">
    <text evidence="2">Belongs to the krueppel C2H2-type zinc-finger protein family.</text>
</comment>
<keyword evidence="8 12" id="KW-0238">DNA-binding</keyword>
<evidence type="ECO:0000256" key="11">
    <source>
        <dbReference type="PROSITE-ProRule" id="PRU00042"/>
    </source>
</evidence>
<evidence type="ECO:0000259" key="15">
    <source>
        <dbReference type="PROSITE" id="PS50157"/>
    </source>
</evidence>
<proteinExistence type="inferred from homology"/>
<dbReference type="InterPro" id="IPR006612">
    <property type="entry name" value="THAP_Znf"/>
</dbReference>
<feature type="binding site" evidence="13">
    <location>
        <position position="136"/>
    </location>
    <ligand>
        <name>Zn(2+)</name>
        <dbReference type="ChEBI" id="CHEBI:29105"/>
    </ligand>
</feature>
<dbReference type="SMART" id="SM00355">
    <property type="entry name" value="ZnF_C2H2"/>
    <property type="match status" value="10"/>
</dbReference>
<evidence type="ECO:0000256" key="5">
    <source>
        <dbReference type="ARBA" id="ARBA00022771"/>
    </source>
</evidence>
<dbReference type="Pfam" id="PF05485">
    <property type="entry name" value="THAP"/>
    <property type="match status" value="1"/>
</dbReference>
<feature type="region of interest" description="Disordered" evidence="14">
    <location>
        <begin position="229"/>
        <end position="268"/>
    </location>
</feature>
<dbReference type="SMART" id="SM00980">
    <property type="entry name" value="THAP"/>
    <property type="match status" value="1"/>
</dbReference>
<evidence type="ECO:0000259" key="16">
    <source>
        <dbReference type="PROSITE" id="PS50950"/>
    </source>
</evidence>
<sequence>MSTCVICGLTMYQVRRCKLTVGFHKFPTEPVQRQAWVDFCAGGGVLDDSTKVSGSICSDHFEEECFRGDGKRVSEPGKRHVLKDGAVPTIWEGALQRKLEQRVARMQQRIEQKSMVESRMKLLPMMVKAEKVCRICGFEDTLHDLTLGQNADHGRKFSSLTAIEIDATAPWLCEGCLARLNDAYDFVQACVEAENRRKSLPLMEMLGVKQEGEEVQECWEEPMIEYRKDRAEQTDGEYEKEEEEAEVDSEDDESFESKPEPEPEGPKVHACTACPATFEKKFDLFAHVKIHGKARFPCKECDRTFARRTHLAEHMLSHKAEPTFFCKLCPAAFKNQTNLRRHEKNVHLGLKPFTCEECGKCFAQKVQLHQHHEVHLEQATIPCGLCDMKFKTEFRRRVHQRTLHINNKPLTALECDVCSKQFFSKSSLAMHKGVHLEPNLLCTICGKKYKTPSLLAAHMTIHKPKTFSCELCPSMFKTKKTLQYHQRVHSGLKPYQCELCDRTFRTGTHLKSHHTSVHTAEKAHECHVCQKRFALKGNLRLHMKSHTGGGGRKEGEGEVTTEVAPWFEGMMV</sequence>
<evidence type="ECO:0000256" key="14">
    <source>
        <dbReference type="SAM" id="MobiDB-lite"/>
    </source>
</evidence>
<feature type="compositionally biased region" description="Basic and acidic residues" evidence="14">
    <location>
        <begin position="255"/>
        <end position="267"/>
    </location>
</feature>
<feature type="binding site" evidence="13">
    <location>
        <position position="176"/>
    </location>
    <ligand>
        <name>Zn(2+)</name>
        <dbReference type="ChEBI" id="CHEBI:29105"/>
    </ligand>
</feature>
<feature type="domain" description="C2H2-type" evidence="15">
    <location>
        <begin position="440"/>
        <end position="467"/>
    </location>
</feature>
<feature type="domain" description="C2H2-type" evidence="15">
    <location>
        <begin position="467"/>
        <end position="494"/>
    </location>
</feature>
<dbReference type="EMBL" id="HBUE01020423">
    <property type="protein sequence ID" value="CAG6452306.1"/>
    <property type="molecule type" value="Transcribed_RNA"/>
</dbReference>
<feature type="domain" description="C2H2-type" evidence="15">
    <location>
        <begin position="296"/>
        <end position="323"/>
    </location>
</feature>
<keyword evidence="6 13" id="KW-0862">Zinc</keyword>
<dbReference type="InterPro" id="IPR036236">
    <property type="entry name" value="Znf_C2H2_sf"/>
</dbReference>
<feature type="domain" description="ZAD" evidence="17">
    <location>
        <begin position="131"/>
        <end position="200"/>
    </location>
</feature>
<evidence type="ECO:0000259" key="17">
    <source>
        <dbReference type="PROSITE" id="PS51915"/>
    </source>
</evidence>
<dbReference type="FunFam" id="3.30.160.60:FF:000145">
    <property type="entry name" value="Zinc finger protein 574"/>
    <property type="match status" value="1"/>
</dbReference>
<reference evidence="18" key="1">
    <citation type="submission" date="2021-05" db="EMBL/GenBank/DDBJ databases">
        <authorList>
            <person name="Alioto T."/>
            <person name="Alioto T."/>
            <person name="Gomez Garrido J."/>
        </authorList>
    </citation>
    <scope>NUCLEOTIDE SEQUENCE</scope>
</reference>
<feature type="domain" description="C2H2-type" evidence="15">
    <location>
        <begin position="381"/>
        <end position="409"/>
    </location>
</feature>
<dbReference type="PROSITE" id="PS51915">
    <property type="entry name" value="ZAD"/>
    <property type="match status" value="1"/>
</dbReference>
<protein>
    <submittedName>
        <fullName evidence="18">Zinc finger protein 28</fullName>
    </submittedName>
</protein>
<dbReference type="Pfam" id="PF07776">
    <property type="entry name" value="zf-AD"/>
    <property type="match status" value="1"/>
</dbReference>
<evidence type="ECO:0000313" key="18">
    <source>
        <dbReference type="EMBL" id="CAG6452306.1"/>
    </source>
</evidence>
<dbReference type="PROSITE" id="PS50950">
    <property type="entry name" value="ZF_THAP"/>
    <property type="match status" value="1"/>
</dbReference>
<feature type="binding site" evidence="13">
    <location>
        <position position="173"/>
    </location>
    <ligand>
        <name>Zn(2+)</name>
        <dbReference type="ChEBI" id="CHEBI:29105"/>
    </ligand>
</feature>
<evidence type="ECO:0000256" key="4">
    <source>
        <dbReference type="ARBA" id="ARBA00022737"/>
    </source>
</evidence>
<dbReference type="GO" id="GO:0008270">
    <property type="term" value="F:zinc ion binding"/>
    <property type="evidence" value="ECO:0007669"/>
    <property type="project" value="UniProtKB-UniRule"/>
</dbReference>
<keyword evidence="3 13" id="KW-0479">Metal-binding</keyword>
<dbReference type="PANTHER" id="PTHR24393:SF15">
    <property type="entry name" value="IP01243P-RELATED"/>
    <property type="match status" value="1"/>
</dbReference>
<dbReference type="AlphaFoldDB" id="A0A8D8EYV4"/>
<evidence type="ECO:0000256" key="9">
    <source>
        <dbReference type="ARBA" id="ARBA00023163"/>
    </source>
</evidence>
<dbReference type="InterPro" id="IPR013087">
    <property type="entry name" value="Znf_C2H2_type"/>
</dbReference>
<dbReference type="SMART" id="SM00692">
    <property type="entry name" value="DM3"/>
    <property type="match status" value="1"/>
</dbReference>
<keyword evidence="5 11" id="KW-0863">Zinc-finger</keyword>
<feature type="domain" description="C2H2-type" evidence="15">
    <location>
        <begin position="413"/>
        <end position="440"/>
    </location>
</feature>
<feature type="binding site" evidence="13">
    <location>
        <position position="133"/>
    </location>
    <ligand>
        <name>Zn(2+)</name>
        <dbReference type="ChEBI" id="CHEBI:29105"/>
    </ligand>
</feature>
<keyword evidence="10" id="KW-0539">Nucleus</keyword>
<keyword evidence="9" id="KW-0804">Transcription</keyword>
<evidence type="ECO:0000256" key="1">
    <source>
        <dbReference type="ARBA" id="ARBA00004123"/>
    </source>
</evidence>
<evidence type="ECO:0000256" key="13">
    <source>
        <dbReference type="PROSITE-ProRule" id="PRU01263"/>
    </source>
</evidence>
<feature type="domain" description="C2H2-type" evidence="15">
    <location>
        <begin position="324"/>
        <end position="352"/>
    </location>
</feature>
<dbReference type="FunFam" id="3.30.160.60:FF:000446">
    <property type="entry name" value="Zinc finger protein"/>
    <property type="match status" value="1"/>
</dbReference>
<feature type="compositionally biased region" description="Acidic residues" evidence="14">
    <location>
        <begin position="234"/>
        <end position="254"/>
    </location>
</feature>
<keyword evidence="4" id="KW-0677">Repeat</keyword>
<feature type="domain" description="THAP-type" evidence="16">
    <location>
        <begin position="1"/>
        <end position="91"/>
    </location>
</feature>
<name>A0A8D8EYV4_CULPI</name>
<keyword evidence="7" id="KW-0805">Transcription regulation</keyword>
<feature type="domain" description="C2H2-type" evidence="15">
    <location>
        <begin position="495"/>
        <end position="523"/>
    </location>
</feature>
<dbReference type="FunFam" id="3.30.160.60:FF:000706">
    <property type="entry name" value="Zinc finger protein"/>
    <property type="match status" value="1"/>
</dbReference>
<evidence type="ECO:0000256" key="8">
    <source>
        <dbReference type="ARBA" id="ARBA00023125"/>
    </source>
</evidence>
<dbReference type="GO" id="GO:0005634">
    <property type="term" value="C:nucleus"/>
    <property type="evidence" value="ECO:0007669"/>
    <property type="project" value="UniProtKB-SubCell"/>
</dbReference>
<dbReference type="PANTHER" id="PTHR24393">
    <property type="entry name" value="ZINC FINGER PROTEIN"/>
    <property type="match status" value="1"/>
</dbReference>
<evidence type="ECO:0000256" key="6">
    <source>
        <dbReference type="ARBA" id="ARBA00022833"/>
    </source>
</evidence>
<dbReference type="GO" id="GO:0001228">
    <property type="term" value="F:DNA-binding transcription activator activity, RNA polymerase II-specific"/>
    <property type="evidence" value="ECO:0007669"/>
    <property type="project" value="TreeGrafter"/>
</dbReference>
<dbReference type="PROSITE" id="PS00028">
    <property type="entry name" value="ZINC_FINGER_C2H2_1"/>
    <property type="match status" value="9"/>
</dbReference>
<dbReference type="SUPFAM" id="SSF57667">
    <property type="entry name" value="beta-beta-alpha zinc fingers"/>
    <property type="match status" value="5"/>
</dbReference>
<dbReference type="Pfam" id="PF00096">
    <property type="entry name" value="zf-C2H2"/>
    <property type="match status" value="7"/>
</dbReference>
<dbReference type="GO" id="GO:0000978">
    <property type="term" value="F:RNA polymerase II cis-regulatory region sequence-specific DNA binding"/>
    <property type="evidence" value="ECO:0007669"/>
    <property type="project" value="TreeGrafter"/>
</dbReference>
<feature type="domain" description="C2H2-type" evidence="15">
    <location>
        <begin position="524"/>
        <end position="548"/>
    </location>
</feature>